<dbReference type="FunFam" id="1.10.472.80:FF:000038">
    <property type="entry name" value="TBC1 domain family member 5"/>
    <property type="match status" value="1"/>
</dbReference>
<dbReference type="SUPFAM" id="SSF47923">
    <property type="entry name" value="Ypt/Rab-GAP domain of gyp1p"/>
    <property type="match status" value="2"/>
</dbReference>
<feature type="compositionally biased region" description="Basic and acidic residues" evidence="2">
    <location>
        <begin position="542"/>
        <end position="555"/>
    </location>
</feature>
<reference evidence="4 5" key="1">
    <citation type="journal article" date="2014" name="PLoS Genet.">
        <title>Analysis of the Phlebiopsis gigantea genome, transcriptome and secretome provides insight into its pioneer colonization strategies of wood.</title>
        <authorList>
            <person name="Hori C."/>
            <person name="Ishida T."/>
            <person name="Igarashi K."/>
            <person name="Samejima M."/>
            <person name="Suzuki H."/>
            <person name="Master E."/>
            <person name="Ferreira P."/>
            <person name="Ruiz-Duenas F.J."/>
            <person name="Held B."/>
            <person name="Canessa P."/>
            <person name="Larrondo L.F."/>
            <person name="Schmoll M."/>
            <person name="Druzhinina I.S."/>
            <person name="Kubicek C.P."/>
            <person name="Gaskell J.A."/>
            <person name="Kersten P."/>
            <person name="St John F."/>
            <person name="Glasner J."/>
            <person name="Sabat G."/>
            <person name="Splinter BonDurant S."/>
            <person name="Syed K."/>
            <person name="Yadav J."/>
            <person name="Mgbeahuruike A.C."/>
            <person name="Kovalchuk A."/>
            <person name="Asiegbu F.O."/>
            <person name="Lackner G."/>
            <person name="Hoffmeister D."/>
            <person name="Rencoret J."/>
            <person name="Gutierrez A."/>
            <person name="Sun H."/>
            <person name="Lindquist E."/>
            <person name="Barry K."/>
            <person name="Riley R."/>
            <person name="Grigoriev I.V."/>
            <person name="Henrissat B."/>
            <person name="Kues U."/>
            <person name="Berka R.M."/>
            <person name="Martinez A.T."/>
            <person name="Covert S.F."/>
            <person name="Blanchette R.A."/>
            <person name="Cullen D."/>
        </authorList>
    </citation>
    <scope>NUCLEOTIDE SEQUENCE [LARGE SCALE GENOMIC DNA]</scope>
    <source>
        <strain evidence="4 5">11061_1 CR5-6</strain>
    </source>
</reference>
<proteinExistence type="predicted"/>
<feature type="compositionally biased region" description="Low complexity" evidence="2">
    <location>
        <begin position="800"/>
        <end position="809"/>
    </location>
</feature>
<dbReference type="HOGENOM" id="CLU_017119_1_0_1"/>
<dbReference type="InterPro" id="IPR000195">
    <property type="entry name" value="Rab-GAP-TBC_dom"/>
</dbReference>
<dbReference type="Pfam" id="PF00566">
    <property type="entry name" value="RabGAP-TBC"/>
    <property type="match status" value="2"/>
</dbReference>
<feature type="compositionally biased region" description="Polar residues" evidence="2">
    <location>
        <begin position="714"/>
        <end position="731"/>
    </location>
</feature>
<evidence type="ECO:0000256" key="2">
    <source>
        <dbReference type="SAM" id="MobiDB-lite"/>
    </source>
</evidence>
<sequence>MSERRGRPDVKEIKDAYDALFNSGLSVNKVKDAALGGRLLVAADNATGVAGRSLAWKLFLVEAGPLQPHPPEHVTIPIQAIKASRTAYKNLFLEKMRAPDGGYEEGVIIPGTDESPPRTERSGGNLDQNNPLSLHNENPWTAWFTSMDLRKTILQDVERTFPDIEFFRDAEVQAQLTNILFVYSATHPDIGYRQGMHELLAPLYYAVDYDSISVDDATLDDHPLREICSRAWVAADAWTIFSSVMRGVGRWYEWREAKDTNVGKTPLPSHVQLPASPTDASLKPYVAPIIDACNRVQGVFLKTVDPHLWKSLQSSGIEPQIYGIRWLRLLFTREFTMEDAMVLWDGLFACDPSFDLAPWVCVAMLIRIRNQLIPSDYSAQLTYLLRYPPLTSSSSTSLHPATLLLRQALTLQMSPSAATGVSIVHENLNLLNISLEVPEPPPPPMRRGRPRVSERGQPMSPITGSKNPADGVHRMHLRQGSNPMAIPEMLARGLLEKGESLGINKTVMNAVSELKRNLPDLANSLPRLPISPPATNGSYPLLDERPSSERPPWEPRTRFEMDKDIADLKAVQRRLGDSVSWIVDTLLLDEGVADSQDQAKSVRERKREAVECLSYVRDVLKGTVSPDRIEDDRLVGEEELKRRQAKKLEQEADMNKAPETATIIPALPLPVATAPPSLQTHPSSTTRRTHDYFTVGPSLTRVPMKVPSAMQAAHPQTRSPSPTPTVSILPPNQNAVPLAPWNHSFSSFTVRESPIASLPRLASKPPGTAHSSTSRVTPSLPPSQTPSGDKGPRDQPPPRQQQDPLGVLR</sequence>
<dbReference type="PANTHER" id="PTHR22957">
    <property type="entry name" value="TBC1 DOMAIN FAMILY MEMBER GTPASE-ACTIVATING PROTEIN"/>
    <property type="match status" value="1"/>
</dbReference>
<dbReference type="InterPro" id="IPR035969">
    <property type="entry name" value="Rab-GAP_TBC_sf"/>
</dbReference>
<feature type="region of interest" description="Disordered" evidence="2">
    <location>
        <begin position="526"/>
        <end position="555"/>
    </location>
</feature>
<name>A0A0C3NIV7_PHLG1</name>
<protein>
    <recommendedName>
        <fullName evidence="3">Rab-GAP TBC domain-containing protein</fullName>
    </recommendedName>
</protein>
<feature type="domain" description="Rab-GAP TBC" evidence="3">
    <location>
        <begin position="133"/>
        <end position="351"/>
    </location>
</feature>
<feature type="region of interest" description="Disordered" evidence="2">
    <location>
        <begin position="675"/>
        <end position="731"/>
    </location>
</feature>
<evidence type="ECO:0000313" key="5">
    <source>
        <dbReference type="Proteomes" id="UP000053257"/>
    </source>
</evidence>
<keyword evidence="5" id="KW-1185">Reference proteome</keyword>
<dbReference type="Proteomes" id="UP000053257">
    <property type="component" value="Unassembled WGS sequence"/>
</dbReference>
<dbReference type="OrthoDB" id="27140at2759"/>
<dbReference type="FunFam" id="1.10.8.270:FF:000031">
    <property type="entry name" value="TBC1 domain family member 5"/>
    <property type="match status" value="1"/>
</dbReference>
<dbReference type="AlphaFoldDB" id="A0A0C3NIV7"/>
<dbReference type="PROSITE" id="PS50086">
    <property type="entry name" value="TBC_RABGAP"/>
    <property type="match status" value="1"/>
</dbReference>
<dbReference type="Gene3D" id="1.10.8.270">
    <property type="entry name" value="putative rabgap domain of human tbc1 domain family member 14 like domains"/>
    <property type="match status" value="1"/>
</dbReference>
<dbReference type="EMBL" id="KN840562">
    <property type="protein sequence ID" value="KIP04794.1"/>
    <property type="molecule type" value="Genomic_DNA"/>
</dbReference>
<feature type="region of interest" description="Disordered" evidence="2">
    <location>
        <begin position="758"/>
        <end position="809"/>
    </location>
</feature>
<accession>A0A0C3NIV7</accession>
<organism evidence="4 5">
    <name type="scientific">Phlebiopsis gigantea (strain 11061_1 CR5-6)</name>
    <name type="common">White-rot fungus</name>
    <name type="synonym">Peniophora gigantea</name>
    <dbReference type="NCBI Taxonomy" id="745531"/>
    <lineage>
        <taxon>Eukaryota</taxon>
        <taxon>Fungi</taxon>
        <taxon>Dikarya</taxon>
        <taxon>Basidiomycota</taxon>
        <taxon>Agaricomycotina</taxon>
        <taxon>Agaricomycetes</taxon>
        <taxon>Polyporales</taxon>
        <taxon>Phanerochaetaceae</taxon>
        <taxon>Phlebiopsis</taxon>
    </lineage>
</organism>
<keyword evidence="1" id="KW-0343">GTPase activation</keyword>
<dbReference type="PANTHER" id="PTHR22957:SF337">
    <property type="entry name" value="TBC1 DOMAIN FAMILY MEMBER 5"/>
    <property type="match status" value="1"/>
</dbReference>
<dbReference type="GO" id="GO:0005096">
    <property type="term" value="F:GTPase activator activity"/>
    <property type="evidence" value="ECO:0007669"/>
    <property type="project" value="UniProtKB-KW"/>
</dbReference>
<dbReference type="Gene3D" id="1.10.472.80">
    <property type="entry name" value="Ypt/Rab-GAP domain of gyp1p, domain 3"/>
    <property type="match status" value="1"/>
</dbReference>
<gene>
    <name evidence="4" type="ORF">PHLGIDRAFT_120394</name>
</gene>
<dbReference type="STRING" id="745531.A0A0C3NIV7"/>
<evidence type="ECO:0000313" key="4">
    <source>
        <dbReference type="EMBL" id="KIP04794.1"/>
    </source>
</evidence>
<feature type="region of interest" description="Disordered" evidence="2">
    <location>
        <begin position="435"/>
        <end position="471"/>
    </location>
</feature>
<evidence type="ECO:0000256" key="1">
    <source>
        <dbReference type="ARBA" id="ARBA00022468"/>
    </source>
</evidence>
<feature type="region of interest" description="Disordered" evidence="2">
    <location>
        <begin position="108"/>
        <end position="132"/>
    </location>
</feature>
<evidence type="ECO:0000259" key="3">
    <source>
        <dbReference type="PROSITE" id="PS50086"/>
    </source>
</evidence>
<dbReference type="SMART" id="SM00164">
    <property type="entry name" value="TBC"/>
    <property type="match status" value="1"/>
</dbReference>